<name>U6LQV1_9EIME</name>
<gene>
    <name evidence="2" type="ORF">EBH_0086650</name>
</gene>
<keyword evidence="3" id="KW-1185">Reference proteome</keyword>
<sequence length="245" mass="27360">MAALTPRHRWMVSQVVSSFDLAEFEPVIENYFREQFSAKIDPFLKGTSATQHLLFSYKVKNNAAGAHSDIPGKLACSEGVSEDPGTKHVYFIRTVPFGKSLNLNVAADAELLFGELPDLPLQGLHTTLSSIFLPAVEHFDSSDWKKCPEEQRSELLSCTRSFCKELGEAIDSLAHGIQLRRPDARFALADIKKDYTLAARDPDVVEHFEELLDDWCRQIEKYLETSLEKGATQADTGPRSEASLV</sequence>
<dbReference type="EMBL" id="HG712513">
    <property type="protein sequence ID" value="CDJ50939.1"/>
    <property type="molecule type" value="Genomic_DNA"/>
</dbReference>
<dbReference type="OrthoDB" id="345409at2759"/>
<accession>U6LQV1</accession>
<dbReference type="InterPro" id="IPR026983">
    <property type="entry name" value="DHC"/>
</dbReference>
<dbReference type="GO" id="GO:0007018">
    <property type="term" value="P:microtubule-based movement"/>
    <property type="evidence" value="ECO:0007669"/>
    <property type="project" value="InterPro"/>
</dbReference>
<proteinExistence type="inferred from homology"/>
<protein>
    <submittedName>
        <fullName evidence="2">Dynein heavy chain family, related</fullName>
    </submittedName>
</protein>
<dbReference type="AlphaFoldDB" id="U6LQV1"/>
<dbReference type="GO" id="GO:0005858">
    <property type="term" value="C:axonemal dynein complex"/>
    <property type="evidence" value="ECO:0007669"/>
    <property type="project" value="TreeGrafter"/>
</dbReference>
<dbReference type="GO" id="GO:0051959">
    <property type="term" value="F:dynein light intermediate chain binding"/>
    <property type="evidence" value="ECO:0007669"/>
    <property type="project" value="InterPro"/>
</dbReference>
<dbReference type="Proteomes" id="UP000030750">
    <property type="component" value="Unassembled WGS sequence"/>
</dbReference>
<reference evidence="2" key="2">
    <citation type="submission" date="2013-10" db="EMBL/GenBank/DDBJ databases">
        <authorList>
            <person name="Aslett M."/>
        </authorList>
    </citation>
    <scope>NUCLEOTIDE SEQUENCE [LARGE SCALE GENOMIC DNA]</scope>
    <source>
        <strain evidence="2">Houghton</strain>
    </source>
</reference>
<evidence type="ECO:0000313" key="2">
    <source>
        <dbReference type="EMBL" id="CDJ50939.1"/>
    </source>
</evidence>
<dbReference type="VEuPathDB" id="ToxoDB:EBH_0086650"/>
<reference evidence="2" key="1">
    <citation type="submission" date="2013-10" db="EMBL/GenBank/DDBJ databases">
        <title>Genomic analysis of the causative agents of coccidiosis in chickens.</title>
        <authorList>
            <person name="Reid A.J."/>
            <person name="Blake D."/>
            <person name="Billington K."/>
            <person name="Browne H."/>
            <person name="Dunn M."/>
            <person name="Hung S."/>
            <person name="Kawahara F."/>
            <person name="Miranda-Saavedra D."/>
            <person name="Mourier T."/>
            <person name="Nagra H."/>
            <person name="Otto T.D."/>
            <person name="Rawlings N."/>
            <person name="Sanchez A."/>
            <person name="Sanders M."/>
            <person name="Subramaniam C."/>
            <person name="Tay Y."/>
            <person name="Dear P."/>
            <person name="Doerig C."/>
            <person name="Gruber A."/>
            <person name="Parkinson J."/>
            <person name="Shirley M."/>
            <person name="Wan K.L."/>
            <person name="Berriman M."/>
            <person name="Tomley F."/>
            <person name="Pain A."/>
        </authorList>
    </citation>
    <scope>NUCLEOTIDE SEQUENCE [LARGE SCALE GENOMIC DNA]</scope>
    <source>
        <strain evidence="2">Houghton</strain>
    </source>
</reference>
<organism evidence="2 3">
    <name type="scientific">Eimeria brunetti</name>
    <dbReference type="NCBI Taxonomy" id="51314"/>
    <lineage>
        <taxon>Eukaryota</taxon>
        <taxon>Sar</taxon>
        <taxon>Alveolata</taxon>
        <taxon>Apicomplexa</taxon>
        <taxon>Conoidasida</taxon>
        <taxon>Coccidia</taxon>
        <taxon>Eucoccidiorida</taxon>
        <taxon>Eimeriorina</taxon>
        <taxon>Eimeriidae</taxon>
        <taxon>Eimeria</taxon>
    </lineage>
</organism>
<evidence type="ECO:0000256" key="1">
    <source>
        <dbReference type="ARBA" id="ARBA00008887"/>
    </source>
</evidence>
<dbReference type="PANTHER" id="PTHR46532">
    <property type="entry name" value="MALE FERTILITY FACTOR KL5"/>
    <property type="match status" value="1"/>
</dbReference>
<comment type="similarity">
    <text evidence="1">Belongs to the dynein heavy chain family.</text>
</comment>
<dbReference type="PANTHER" id="PTHR46532:SF4">
    <property type="entry name" value="AAA+ ATPASE DOMAIN-CONTAINING PROTEIN"/>
    <property type="match status" value="1"/>
</dbReference>
<evidence type="ECO:0000313" key="3">
    <source>
        <dbReference type="Proteomes" id="UP000030750"/>
    </source>
</evidence>
<dbReference type="GO" id="GO:0045505">
    <property type="term" value="F:dynein intermediate chain binding"/>
    <property type="evidence" value="ECO:0007669"/>
    <property type="project" value="InterPro"/>
</dbReference>